<evidence type="ECO:0000313" key="3">
    <source>
        <dbReference type="Proteomes" id="UP000332933"/>
    </source>
</evidence>
<evidence type="ECO:0000313" key="2">
    <source>
        <dbReference type="EMBL" id="VFT92912.1"/>
    </source>
</evidence>
<gene>
    <name evidence="2" type="primary">Aste57867_16130</name>
    <name evidence="1" type="ORF">As57867_016074</name>
    <name evidence="2" type="ORF">ASTE57867_16130</name>
</gene>
<organism evidence="2 3">
    <name type="scientific">Aphanomyces stellatus</name>
    <dbReference type="NCBI Taxonomy" id="120398"/>
    <lineage>
        <taxon>Eukaryota</taxon>
        <taxon>Sar</taxon>
        <taxon>Stramenopiles</taxon>
        <taxon>Oomycota</taxon>
        <taxon>Saprolegniomycetes</taxon>
        <taxon>Saprolegniales</taxon>
        <taxon>Verrucalvaceae</taxon>
        <taxon>Aphanomyces</taxon>
    </lineage>
</organism>
<dbReference type="AlphaFoldDB" id="A0A485L5R8"/>
<protein>
    <submittedName>
        <fullName evidence="2">Aste57867_16130 protein</fullName>
    </submittedName>
</protein>
<reference evidence="2 3" key="1">
    <citation type="submission" date="2019-03" db="EMBL/GenBank/DDBJ databases">
        <authorList>
            <person name="Gaulin E."/>
            <person name="Dumas B."/>
        </authorList>
    </citation>
    <scope>NUCLEOTIDE SEQUENCE [LARGE SCALE GENOMIC DNA]</scope>
    <source>
        <strain evidence="2">CBS 568.67</strain>
    </source>
</reference>
<reference evidence="1" key="2">
    <citation type="submission" date="2019-06" db="EMBL/GenBank/DDBJ databases">
        <title>Genomics analysis of Aphanomyces spp. identifies a new class of oomycete effector associated with host adaptation.</title>
        <authorList>
            <person name="Gaulin E."/>
        </authorList>
    </citation>
    <scope>NUCLEOTIDE SEQUENCE</scope>
    <source>
        <strain evidence="1">CBS 578.67</strain>
    </source>
</reference>
<dbReference type="EMBL" id="VJMH01005812">
    <property type="protein sequence ID" value="KAF0692832.1"/>
    <property type="molecule type" value="Genomic_DNA"/>
</dbReference>
<evidence type="ECO:0000313" key="1">
    <source>
        <dbReference type="EMBL" id="KAF0692832.1"/>
    </source>
</evidence>
<proteinExistence type="predicted"/>
<dbReference type="EMBL" id="CAADRA010005833">
    <property type="protein sequence ID" value="VFT92912.1"/>
    <property type="molecule type" value="Genomic_DNA"/>
</dbReference>
<name>A0A485L5R8_9STRA</name>
<accession>A0A485L5R8</accession>
<keyword evidence="3" id="KW-1185">Reference proteome</keyword>
<sequence length="373" mass="42878">MVKVKDEDKVNRRRIYMRNMMRLYRQEDREALAYLTERAAALTAELADLQQRRRRPPPRRSDRLSWCDIAAGMGEALVDAQQEHKTLHAQVQRRDLLLQHVERWVHRSLSIGLTGHLQSLPWRQVLLPGDSDARLLAKTWIAQHLYMHTSRMFEQFGFPSSIETPLSTLDVAFHDELDATHDDMQVVIRRQAVSDVPLGDLALLYRLHLGTLLMGHKRHATSNLVEATPTTTLHRMVADGECVNLLGGEFHTPDSCVFVVQQITCDDRCDDDGGGLRQRHRMMWFDMRRLPDGRTAVRNLNLIGRLRTADAAIPLVEEAREIGCDLTHVPLEHQARCFRAHFQNLVGLRRASMPTRMMDLWASLKAQRNTSVQ</sequence>
<dbReference type="Proteomes" id="UP000332933">
    <property type="component" value="Unassembled WGS sequence"/>
</dbReference>